<feature type="compositionally biased region" description="Basic and acidic residues" evidence="4">
    <location>
        <begin position="852"/>
        <end position="865"/>
    </location>
</feature>
<evidence type="ECO:0000256" key="2">
    <source>
        <dbReference type="ARBA" id="ARBA00023043"/>
    </source>
</evidence>
<dbReference type="InterPro" id="IPR036770">
    <property type="entry name" value="Ankyrin_rpt-contain_sf"/>
</dbReference>
<dbReference type="PROSITE" id="PS50297">
    <property type="entry name" value="ANK_REP_REGION"/>
    <property type="match status" value="1"/>
</dbReference>
<feature type="region of interest" description="Disordered" evidence="4">
    <location>
        <begin position="758"/>
        <end position="865"/>
    </location>
</feature>
<gene>
    <name evidence="5" type="ORF">QBC47DRAFT_385359</name>
</gene>
<feature type="compositionally biased region" description="Basic and acidic residues" evidence="4">
    <location>
        <begin position="829"/>
        <end position="844"/>
    </location>
</feature>
<evidence type="ECO:0000313" key="5">
    <source>
        <dbReference type="EMBL" id="KAK1753994.1"/>
    </source>
</evidence>
<feature type="compositionally biased region" description="Basic and acidic residues" evidence="4">
    <location>
        <begin position="132"/>
        <end position="154"/>
    </location>
</feature>
<proteinExistence type="predicted"/>
<feature type="region of interest" description="Disordered" evidence="4">
    <location>
        <begin position="117"/>
        <end position="155"/>
    </location>
</feature>
<name>A0AAJ0BAZ0_9PEZI</name>
<dbReference type="EMBL" id="MU839836">
    <property type="protein sequence ID" value="KAK1753994.1"/>
    <property type="molecule type" value="Genomic_DNA"/>
</dbReference>
<dbReference type="AlphaFoldDB" id="A0AAJ0BAZ0"/>
<evidence type="ECO:0008006" key="7">
    <source>
        <dbReference type="Google" id="ProtNLM"/>
    </source>
</evidence>
<evidence type="ECO:0000313" key="6">
    <source>
        <dbReference type="Proteomes" id="UP001239445"/>
    </source>
</evidence>
<organism evidence="5 6">
    <name type="scientific">Echria macrotheca</name>
    <dbReference type="NCBI Taxonomy" id="438768"/>
    <lineage>
        <taxon>Eukaryota</taxon>
        <taxon>Fungi</taxon>
        <taxon>Dikarya</taxon>
        <taxon>Ascomycota</taxon>
        <taxon>Pezizomycotina</taxon>
        <taxon>Sordariomycetes</taxon>
        <taxon>Sordariomycetidae</taxon>
        <taxon>Sordariales</taxon>
        <taxon>Schizotheciaceae</taxon>
        <taxon>Echria</taxon>
    </lineage>
</organism>
<comment type="caution">
    <text evidence="5">The sequence shown here is derived from an EMBL/GenBank/DDBJ whole genome shotgun (WGS) entry which is preliminary data.</text>
</comment>
<evidence type="ECO:0000256" key="4">
    <source>
        <dbReference type="SAM" id="MobiDB-lite"/>
    </source>
</evidence>
<accession>A0AAJ0BAZ0</accession>
<sequence>MATVLADRSINDIDRFFETHGTQNVTFLSQNQEAIRLWIKDLQTQSSMSSQDLKTLGWISRMLQYPVDERPTAAQLRGNIIDDSSEHLYICSKCMTPDGIKGTDTVKAVSQQLAPVTASSLGLSERPPTKPPKTEASDVEGETARRRDGGEPHRQVTALQTIRRINSHDQDFIQPSPVKPPPYLRKDSIPLPTATMVPSYIRAGMNHPSKEMLDEAQTYNPQGSNLFVYGRLMFPAMLHALAAASVKGVYAPQLRRRLYPSTADWSHADISIKNACDAMVPARLTGYDRWRPKGLNCAVIKDSRFTPRIMEHIRDRKGDTHTISPSPTGEVDGFLILGVRSDALRYCDLLFSTSEQTLWSMTPPADDDSDSESSHAQRYIPCLRRRQVKVSLEQADGTIRSVSAETYVWTESVSSLQSTWSEDRFVRSTVMQNVLSTVPSWTYEENQLALEMHITLALVGDYLCAAISAGNIAALSGLLNDNFDANAPCRLYGFPLHAAIVADKDDMVRLLIAHGADLEAPSKRYGTPLITAVVHNRIGIAKLLMHHGAKVLASDERHVNALYQAVKHGNYALTETLLEHGAWLSLNWREIMDLAEDGGSGDMVRLLKIYDVKGRARDKRERSRSSRDERLEWRSEYSDSWETVPYSDVGMAVLRRLGTVSQMPYNWKGRRAVELTIAALEAGAPMRLLGLIREAIHPIKAILDMLRRSDEHHGQDIVVPRRAIALERDREPSPRGRVPEIIQTEDGARSLEMAARNLRIRPSRPPPYFRGARSDVDVEENRTIGRERERDRHRGRDGDYSRERDHGRERDHEHRRYGDHLTVPGQEEQGIRRAVSIDERTLGERRRRPDRRRSETRDGRRESLV</sequence>
<reference evidence="5" key="1">
    <citation type="submission" date="2023-06" db="EMBL/GenBank/DDBJ databases">
        <title>Genome-scale phylogeny and comparative genomics of the fungal order Sordariales.</title>
        <authorList>
            <consortium name="Lawrence Berkeley National Laboratory"/>
            <person name="Hensen N."/>
            <person name="Bonometti L."/>
            <person name="Westerberg I."/>
            <person name="Brannstrom I.O."/>
            <person name="Guillou S."/>
            <person name="Cros-Aarteil S."/>
            <person name="Calhoun S."/>
            <person name="Haridas S."/>
            <person name="Kuo A."/>
            <person name="Mondo S."/>
            <person name="Pangilinan J."/>
            <person name="Riley R."/>
            <person name="Labutti K."/>
            <person name="Andreopoulos B."/>
            <person name="Lipzen A."/>
            <person name="Chen C."/>
            <person name="Yanf M."/>
            <person name="Daum C."/>
            <person name="Ng V."/>
            <person name="Clum A."/>
            <person name="Steindorff A."/>
            <person name="Ohm R."/>
            <person name="Martin F."/>
            <person name="Silar P."/>
            <person name="Natvig D."/>
            <person name="Lalanne C."/>
            <person name="Gautier V."/>
            <person name="Ament-Velasquez S.L."/>
            <person name="Kruys A."/>
            <person name="Hutchinson M.I."/>
            <person name="Powell A.J."/>
            <person name="Barry K."/>
            <person name="Miller A.N."/>
            <person name="Grigoriev I.V."/>
            <person name="Debuchy R."/>
            <person name="Gladieux P."/>
            <person name="Thoren M.H."/>
            <person name="Johannesson H."/>
        </authorList>
    </citation>
    <scope>NUCLEOTIDE SEQUENCE</scope>
    <source>
        <strain evidence="5">PSN4</strain>
    </source>
</reference>
<dbReference type="SUPFAM" id="SSF48403">
    <property type="entry name" value="Ankyrin repeat"/>
    <property type="match status" value="1"/>
</dbReference>
<protein>
    <recommendedName>
        <fullName evidence="7">Ankyrin repeat protein</fullName>
    </recommendedName>
</protein>
<dbReference type="Gene3D" id="1.25.40.20">
    <property type="entry name" value="Ankyrin repeat-containing domain"/>
    <property type="match status" value="1"/>
</dbReference>
<dbReference type="InterPro" id="IPR002110">
    <property type="entry name" value="Ankyrin_rpt"/>
</dbReference>
<dbReference type="Pfam" id="PF12796">
    <property type="entry name" value="Ank_2"/>
    <property type="match status" value="1"/>
</dbReference>
<keyword evidence="6" id="KW-1185">Reference proteome</keyword>
<feature type="repeat" description="ANK" evidence="3">
    <location>
        <begin position="495"/>
        <end position="523"/>
    </location>
</feature>
<feature type="repeat" description="ANK" evidence="3">
    <location>
        <begin position="524"/>
        <end position="556"/>
    </location>
</feature>
<dbReference type="PANTHER" id="PTHR24198:SF165">
    <property type="entry name" value="ANKYRIN REPEAT-CONTAINING PROTEIN-RELATED"/>
    <property type="match status" value="1"/>
</dbReference>
<dbReference type="SMART" id="SM00248">
    <property type="entry name" value="ANK"/>
    <property type="match status" value="3"/>
</dbReference>
<evidence type="ECO:0000256" key="3">
    <source>
        <dbReference type="PROSITE-ProRule" id="PRU00023"/>
    </source>
</evidence>
<dbReference type="PANTHER" id="PTHR24198">
    <property type="entry name" value="ANKYRIN REPEAT AND PROTEIN KINASE DOMAIN-CONTAINING PROTEIN"/>
    <property type="match status" value="1"/>
</dbReference>
<feature type="compositionally biased region" description="Basic and acidic residues" evidence="4">
    <location>
        <begin position="772"/>
        <end position="819"/>
    </location>
</feature>
<keyword evidence="1" id="KW-0677">Repeat</keyword>
<dbReference type="Gene3D" id="3.10.490.10">
    <property type="entry name" value="Gamma-glutamyl cyclotransferase-like"/>
    <property type="match status" value="1"/>
</dbReference>
<keyword evidence="2 3" id="KW-0040">ANK repeat</keyword>
<evidence type="ECO:0000256" key="1">
    <source>
        <dbReference type="ARBA" id="ARBA00022737"/>
    </source>
</evidence>
<dbReference type="PROSITE" id="PS50088">
    <property type="entry name" value="ANK_REPEAT"/>
    <property type="match status" value="2"/>
</dbReference>
<dbReference type="Proteomes" id="UP001239445">
    <property type="component" value="Unassembled WGS sequence"/>
</dbReference>